<feature type="compositionally biased region" description="Basic and acidic residues" evidence="5">
    <location>
        <begin position="1012"/>
        <end position="1025"/>
    </location>
</feature>
<dbReference type="FunFam" id="2.60.40.420:FF:000079">
    <property type="entry name" value="Laccase 1"/>
    <property type="match status" value="1"/>
</dbReference>
<organism evidence="9 10">
    <name type="scientific">Gryllus longicercus</name>
    <dbReference type="NCBI Taxonomy" id="2509291"/>
    <lineage>
        <taxon>Eukaryota</taxon>
        <taxon>Metazoa</taxon>
        <taxon>Ecdysozoa</taxon>
        <taxon>Arthropoda</taxon>
        <taxon>Hexapoda</taxon>
        <taxon>Insecta</taxon>
        <taxon>Pterygota</taxon>
        <taxon>Neoptera</taxon>
        <taxon>Polyneoptera</taxon>
        <taxon>Orthoptera</taxon>
        <taxon>Ensifera</taxon>
        <taxon>Gryllidea</taxon>
        <taxon>Grylloidea</taxon>
        <taxon>Gryllidae</taxon>
        <taxon>Gryllinae</taxon>
        <taxon>Gryllus</taxon>
    </lineage>
</organism>
<name>A0AAN9VSJ6_9ORTH</name>
<dbReference type="CDD" id="cd13905">
    <property type="entry name" value="CuRO_3_tcLLC2_insect_like"/>
    <property type="match status" value="1"/>
</dbReference>
<feature type="region of interest" description="Disordered" evidence="5">
    <location>
        <begin position="63"/>
        <end position="121"/>
    </location>
</feature>
<feature type="domain" description="Plastocyanin-like" evidence="6">
    <location>
        <begin position="576"/>
        <end position="719"/>
    </location>
</feature>
<feature type="compositionally biased region" description="Polar residues" evidence="5">
    <location>
        <begin position="260"/>
        <end position="279"/>
    </location>
</feature>
<dbReference type="PANTHER" id="PTHR11709:SF394">
    <property type="entry name" value="FI03373P-RELATED"/>
    <property type="match status" value="1"/>
</dbReference>
<feature type="compositionally biased region" description="Acidic residues" evidence="5">
    <location>
        <begin position="989"/>
        <end position="1001"/>
    </location>
</feature>
<feature type="compositionally biased region" description="Basic and acidic residues" evidence="5">
    <location>
        <begin position="1050"/>
        <end position="1059"/>
    </location>
</feature>
<evidence type="ECO:0000259" key="8">
    <source>
        <dbReference type="Pfam" id="PF07732"/>
    </source>
</evidence>
<evidence type="ECO:0000313" key="9">
    <source>
        <dbReference type="EMBL" id="KAK7867607.1"/>
    </source>
</evidence>
<evidence type="ECO:0000256" key="4">
    <source>
        <dbReference type="ARBA" id="ARBA00023008"/>
    </source>
</evidence>
<dbReference type="GO" id="GO:0005507">
    <property type="term" value="F:copper ion binding"/>
    <property type="evidence" value="ECO:0007669"/>
    <property type="project" value="InterPro"/>
</dbReference>
<dbReference type="InterPro" id="IPR011706">
    <property type="entry name" value="Cu-oxidase_C"/>
</dbReference>
<dbReference type="PANTHER" id="PTHR11709">
    <property type="entry name" value="MULTI-COPPER OXIDASE"/>
    <property type="match status" value="1"/>
</dbReference>
<feature type="region of interest" description="Disordered" evidence="5">
    <location>
        <begin position="978"/>
        <end position="1059"/>
    </location>
</feature>
<dbReference type="EMBL" id="JAZDUA010000115">
    <property type="protein sequence ID" value="KAK7867607.1"/>
    <property type="molecule type" value="Genomic_DNA"/>
</dbReference>
<dbReference type="Pfam" id="PF00394">
    <property type="entry name" value="Cu-oxidase"/>
    <property type="match status" value="1"/>
</dbReference>
<dbReference type="CDD" id="cd13858">
    <property type="entry name" value="CuRO_1_tcLCC2_insect_like"/>
    <property type="match status" value="1"/>
</dbReference>
<dbReference type="AlphaFoldDB" id="A0AAN9VSJ6"/>
<dbReference type="GO" id="GO:0006826">
    <property type="term" value="P:iron ion transport"/>
    <property type="evidence" value="ECO:0007669"/>
    <property type="project" value="TreeGrafter"/>
</dbReference>
<dbReference type="FunFam" id="2.60.40.420:FF:000045">
    <property type="entry name" value="Laccase 2"/>
    <property type="match status" value="1"/>
</dbReference>
<evidence type="ECO:0000256" key="5">
    <source>
        <dbReference type="SAM" id="MobiDB-lite"/>
    </source>
</evidence>
<evidence type="ECO:0000259" key="6">
    <source>
        <dbReference type="Pfam" id="PF00394"/>
    </source>
</evidence>
<comment type="caution">
    <text evidence="9">The sequence shown here is derived from an EMBL/GenBank/DDBJ whole genome shotgun (WGS) entry which is preliminary data.</text>
</comment>
<protein>
    <submittedName>
        <fullName evidence="9">Uncharacterized protein</fullName>
    </submittedName>
</protein>
<evidence type="ECO:0000256" key="2">
    <source>
        <dbReference type="ARBA" id="ARBA00022723"/>
    </source>
</evidence>
<accession>A0AAN9VSJ6</accession>
<dbReference type="FunFam" id="2.60.40.420:FF:000031">
    <property type="entry name" value="Laccase-2 isoform A"/>
    <property type="match status" value="1"/>
</dbReference>
<dbReference type="InterPro" id="IPR011707">
    <property type="entry name" value="Cu-oxidase-like_N"/>
</dbReference>
<dbReference type="Proteomes" id="UP001378592">
    <property type="component" value="Unassembled WGS sequence"/>
</dbReference>
<dbReference type="InterPro" id="IPR033138">
    <property type="entry name" value="Cu_oxidase_CS"/>
</dbReference>
<feature type="compositionally biased region" description="Low complexity" evidence="5">
    <location>
        <begin position="210"/>
        <end position="237"/>
    </location>
</feature>
<evidence type="ECO:0000256" key="1">
    <source>
        <dbReference type="ARBA" id="ARBA00010609"/>
    </source>
</evidence>
<dbReference type="Pfam" id="PF07731">
    <property type="entry name" value="Cu-oxidase_2"/>
    <property type="match status" value="1"/>
</dbReference>
<dbReference type="CDD" id="cd13884">
    <property type="entry name" value="CuRO_2_tcLCC_insect_like"/>
    <property type="match status" value="1"/>
</dbReference>
<feature type="compositionally biased region" description="Polar residues" evidence="5">
    <location>
        <begin position="238"/>
        <end position="248"/>
    </location>
</feature>
<gene>
    <name evidence="9" type="ORF">R5R35_014805</name>
</gene>
<dbReference type="InterPro" id="IPR002355">
    <property type="entry name" value="Cu_oxidase_Cu_BS"/>
</dbReference>
<proteinExistence type="inferred from homology"/>
<evidence type="ECO:0000313" key="10">
    <source>
        <dbReference type="Proteomes" id="UP001378592"/>
    </source>
</evidence>
<dbReference type="InterPro" id="IPR045087">
    <property type="entry name" value="Cu-oxidase_fam"/>
</dbReference>
<evidence type="ECO:0000256" key="3">
    <source>
        <dbReference type="ARBA" id="ARBA00023002"/>
    </source>
</evidence>
<dbReference type="Gene3D" id="2.60.40.420">
    <property type="entry name" value="Cupredoxins - blue copper proteins"/>
    <property type="match status" value="3"/>
</dbReference>
<dbReference type="InterPro" id="IPR001117">
    <property type="entry name" value="Cu-oxidase_2nd"/>
</dbReference>
<keyword evidence="2" id="KW-0479">Metal-binding</keyword>
<keyword evidence="4" id="KW-0186">Copper</keyword>
<dbReference type="GO" id="GO:0016491">
    <property type="term" value="F:oxidoreductase activity"/>
    <property type="evidence" value="ECO:0007669"/>
    <property type="project" value="UniProtKB-KW"/>
</dbReference>
<feature type="domain" description="Plastocyanin-like" evidence="8">
    <location>
        <begin position="434"/>
        <end position="541"/>
    </location>
</feature>
<feature type="region of interest" description="Disordered" evidence="5">
    <location>
        <begin position="195"/>
        <end position="281"/>
    </location>
</feature>
<dbReference type="SUPFAM" id="SSF49503">
    <property type="entry name" value="Cupredoxins"/>
    <property type="match status" value="3"/>
</dbReference>
<dbReference type="PROSITE" id="PS00079">
    <property type="entry name" value="MULTICOPPER_OXIDASE1"/>
    <property type="match status" value="1"/>
</dbReference>
<sequence>MTCNRRHCKRSSVTSTTLAVTAALFVLISVPGSASQRASVYAPVVVSAHDPAAANPMLGAAFSPSAHGASSSEAPAAQGQLHGAGSAAATQSPHVPSGHTDNDVHLQPSSPSLPAGTGNPTLHAEAREEADNRIADLHLPSETTASATPAAWPMGATDAADAADAATALPHANPTAARVPLWLDTIAPHVAVDVPHPTPSPGNVNGTQKSFSDSTVSVATAVPSSSAAPSVSQNVSSEANQTSRTFSDSGRRSIQYVSAGGQQNIPQVSSPSKGSSFGNPSFRKVIPHAAVVNATSTTTTSTTARDISVDAFVPAQNKTTETEDEAYSDEVFTEDPEGSTVDVSTVPDAIRDETETTTFFKLENDGVAPVSNASSLDDDAALETHPCARECVMGAPPMRCYYRFEVTGYYTMSKACYNCPASRQDCDLPECVAADGVPRGLVVVNRQMPGPAVEVCLGDRIVVDLHNGLVAETTSVHWHGHHQRGTPYMDGVPHVTQCPVPPMTTFRYAFKADTPGTHFWHSHTGHQRADGAFGSLVVRVPREADAHAALWDRDERAHTLLLLDWGASGGAERFLAHHHAGGPNKPTAILVNGRGRVPPSPLPDASASANNATARVPAPEFVVQQGLRYRFRLINAGFLNCPIELSVDDHDMLIIASDGSDIQPVAAASLVTYAGERFDFILEANRSVSTYWIRMRGLLDCGENFTAVHQVAILRYEGATEVEPPGELSYAAAHRPGHQVNSLNVGTGTAGSSVIPELDAIAPDDESLKEEPDYRFYLAYDFYAVDNPHFHKAPYYGFYNVSSKMQTYTPQFNHISMKMPSVPMLPQHEQLDQKQFCNTSSVEDQGCRERYCECSHVIQVPLHSVLEIVLIDEGVTYNANHPFHLHGYAFRVVGMERLGESTSLEEVKRLDEQGLLKRKLHAAPLKDTCTVPDGGYTILRVQANNPGYWLFHCHIEFHVEIGMALVFKIGEHSEFPPAPRGFPRCGDWTPDDDDDDDDDLDADVRAGAAPTDTHKSGHEAAHEDTSANEVASVGASQETVLSGAPHKSRLHETQPDAGRRSSAAAAMLSTSGLLLAILTSTFTRLCSR</sequence>
<keyword evidence="10" id="KW-1185">Reference proteome</keyword>
<dbReference type="PROSITE" id="PS00080">
    <property type="entry name" value="MULTICOPPER_OXIDASE2"/>
    <property type="match status" value="1"/>
</dbReference>
<keyword evidence="3" id="KW-0560">Oxidoreductase</keyword>
<comment type="similarity">
    <text evidence="1">Belongs to the multicopper oxidase family.</text>
</comment>
<dbReference type="InterPro" id="IPR008972">
    <property type="entry name" value="Cupredoxin"/>
</dbReference>
<evidence type="ECO:0000259" key="7">
    <source>
        <dbReference type="Pfam" id="PF07731"/>
    </source>
</evidence>
<dbReference type="GO" id="GO:0005886">
    <property type="term" value="C:plasma membrane"/>
    <property type="evidence" value="ECO:0007669"/>
    <property type="project" value="TreeGrafter"/>
</dbReference>
<dbReference type="Pfam" id="PF07732">
    <property type="entry name" value="Cu-oxidase_3"/>
    <property type="match status" value="1"/>
</dbReference>
<reference evidence="9 10" key="1">
    <citation type="submission" date="2024-03" db="EMBL/GenBank/DDBJ databases">
        <title>The genome assembly and annotation of the cricket Gryllus longicercus Weissman &amp; Gray.</title>
        <authorList>
            <person name="Szrajer S."/>
            <person name="Gray D."/>
            <person name="Ylla G."/>
        </authorList>
    </citation>
    <scope>NUCLEOTIDE SEQUENCE [LARGE SCALE GENOMIC DNA]</scope>
    <source>
        <strain evidence="9">DAG 2021-001</strain>
        <tissue evidence="9">Whole body minus gut</tissue>
    </source>
</reference>
<feature type="domain" description="Plastocyanin-like" evidence="7">
    <location>
        <begin position="825"/>
        <end position="971"/>
    </location>
</feature>